<dbReference type="EnsemblPlants" id="OPUNC09G07830.2">
    <property type="protein sequence ID" value="OPUNC09G07830.2"/>
    <property type="gene ID" value="OPUNC09G07830"/>
</dbReference>
<sequence>MAKNDQQQWLEMQIISTASSSQSIREEIFRVLALPLASLSMSDTAYLLFFQHHGRCEPAS</sequence>
<name>A0A0E0M0W2_ORYPU</name>
<dbReference type="AlphaFoldDB" id="A0A0E0M0W2"/>
<reference evidence="1" key="2">
    <citation type="submission" date="2018-05" db="EMBL/GenBank/DDBJ databases">
        <title>OpunRS2 (Oryza punctata Reference Sequence Version 2).</title>
        <authorList>
            <person name="Zhang J."/>
            <person name="Kudrna D."/>
            <person name="Lee S."/>
            <person name="Talag J."/>
            <person name="Welchert J."/>
            <person name="Wing R.A."/>
        </authorList>
    </citation>
    <scope>NUCLEOTIDE SEQUENCE [LARGE SCALE GENOMIC DNA]</scope>
</reference>
<reference evidence="1" key="1">
    <citation type="submission" date="2015-04" db="UniProtKB">
        <authorList>
            <consortium name="EnsemblPlants"/>
        </authorList>
    </citation>
    <scope>IDENTIFICATION</scope>
</reference>
<dbReference type="HOGENOM" id="CLU_2945790_0_0_1"/>
<accession>A0A0E0M0W2</accession>
<dbReference type="Proteomes" id="UP000026962">
    <property type="component" value="Chromosome 9"/>
</dbReference>
<evidence type="ECO:0000313" key="2">
    <source>
        <dbReference type="Proteomes" id="UP000026962"/>
    </source>
</evidence>
<organism evidence="1">
    <name type="scientific">Oryza punctata</name>
    <name type="common">Red rice</name>
    <dbReference type="NCBI Taxonomy" id="4537"/>
    <lineage>
        <taxon>Eukaryota</taxon>
        <taxon>Viridiplantae</taxon>
        <taxon>Streptophyta</taxon>
        <taxon>Embryophyta</taxon>
        <taxon>Tracheophyta</taxon>
        <taxon>Spermatophyta</taxon>
        <taxon>Magnoliopsida</taxon>
        <taxon>Liliopsida</taxon>
        <taxon>Poales</taxon>
        <taxon>Poaceae</taxon>
        <taxon>BOP clade</taxon>
        <taxon>Oryzoideae</taxon>
        <taxon>Oryzeae</taxon>
        <taxon>Oryzinae</taxon>
        <taxon>Oryza</taxon>
    </lineage>
</organism>
<keyword evidence="2" id="KW-1185">Reference proteome</keyword>
<dbReference type="Gramene" id="OPUNC09G07830.2">
    <property type="protein sequence ID" value="OPUNC09G07830.2"/>
    <property type="gene ID" value="OPUNC09G07830"/>
</dbReference>
<protein>
    <submittedName>
        <fullName evidence="1">Uncharacterized protein</fullName>
    </submittedName>
</protein>
<evidence type="ECO:0000313" key="1">
    <source>
        <dbReference type="EnsemblPlants" id="OPUNC09G07830.2"/>
    </source>
</evidence>
<proteinExistence type="predicted"/>